<comment type="caution">
    <text evidence="1">The sequence shown here is derived from an EMBL/GenBank/DDBJ whole genome shotgun (WGS) entry which is preliminary data.</text>
</comment>
<keyword evidence="2" id="KW-1185">Reference proteome</keyword>
<gene>
    <name evidence="1" type="ORF">ACFFPI_20555</name>
</gene>
<evidence type="ECO:0008006" key="3">
    <source>
        <dbReference type="Google" id="ProtNLM"/>
    </source>
</evidence>
<accession>A0ABV5UWA5</accession>
<evidence type="ECO:0000313" key="2">
    <source>
        <dbReference type="Proteomes" id="UP001589536"/>
    </source>
</evidence>
<dbReference type="Proteomes" id="UP001589536">
    <property type="component" value="Unassembled WGS sequence"/>
</dbReference>
<reference evidence="1 2" key="1">
    <citation type="submission" date="2024-09" db="EMBL/GenBank/DDBJ databases">
        <authorList>
            <person name="Sun Q."/>
            <person name="Mori K."/>
        </authorList>
    </citation>
    <scope>NUCLEOTIDE SEQUENCE [LARGE SCALE GENOMIC DNA]</scope>
    <source>
        <strain evidence="1 2">JCM 13519</strain>
    </source>
</reference>
<dbReference type="RefSeq" id="WP_345051248.1">
    <property type="nucleotide sequence ID" value="NZ_BAABED010000001.1"/>
</dbReference>
<proteinExistence type="predicted"/>
<dbReference type="EMBL" id="JBHMBH010000052">
    <property type="protein sequence ID" value="MFB9716492.1"/>
    <property type="molecule type" value="Genomic_DNA"/>
</dbReference>
<organism evidence="1 2">
    <name type="scientific">Arthrobacter methylotrophus</name>
    <dbReference type="NCBI Taxonomy" id="121291"/>
    <lineage>
        <taxon>Bacteria</taxon>
        <taxon>Bacillati</taxon>
        <taxon>Actinomycetota</taxon>
        <taxon>Actinomycetes</taxon>
        <taxon>Micrococcales</taxon>
        <taxon>Micrococcaceae</taxon>
        <taxon>Arthrobacter</taxon>
    </lineage>
</organism>
<protein>
    <recommendedName>
        <fullName evidence="3">Transaldolase</fullName>
    </recommendedName>
</protein>
<name>A0ABV5UWA5_9MICC</name>
<evidence type="ECO:0000313" key="1">
    <source>
        <dbReference type="EMBL" id="MFB9716492.1"/>
    </source>
</evidence>
<sequence>MRNLSLVRDEIAATTAKIDEQQVVTLARHIYLSGRTVAQLESEGLEKFVASWKELLADVEGALASARKAS</sequence>